<name>A0AAV5UKL5_9BILA</name>
<organism evidence="6 7">
    <name type="scientific">Pristionchus entomophagus</name>
    <dbReference type="NCBI Taxonomy" id="358040"/>
    <lineage>
        <taxon>Eukaryota</taxon>
        <taxon>Metazoa</taxon>
        <taxon>Ecdysozoa</taxon>
        <taxon>Nematoda</taxon>
        <taxon>Chromadorea</taxon>
        <taxon>Rhabditida</taxon>
        <taxon>Rhabditina</taxon>
        <taxon>Diplogasteromorpha</taxon>
        <taxon>Diplogasteroidea</taxon>
        <taxon>Neodiplogasteridae</taxon>
        <taxon>Pristionchus</taxon>
    </lineage>
</organism>
<dbReference type="Proteomes" id="UP001432027">
    <property type="component" value="Unassembled WGS sequence"/>
</dbReference>
<sequence>TYDRRPEVSHIQCDRIFRGDMLYTESVSKQALIPSRPGRLDMSCEALRNRVFSRRNPTTGFPIAFAKVVYKDYEFLEEQLAVSYSEEHTFCFAPDRNTTVQFRRNIFALSLCFENVHISSEEHKLDSDG</sequence>
<evidence type="ECO:0000256" key="4">
    <source>
        <dbReference type="ARBA" id="ARBA00023136"/>
    </source>
</evidence>
<comment type="caution">
    <text evidence="6">The sequence shown here is derived from an EMBL/GenBank/DDBJ whole genome shotgun (WGS) entry which is preliminary data.</text>
</comment>
<feature type="non-terminal residue" evidence="6">
    <location>
        <position position="1"/>
    </location>
</feature>
<dbReference type="InterPro" id="IPR003406">
    <property type="entry name" value="Glyco_trans_14"/>
</dbReference>
<dbReference type="GO" id="GO:0016757">
    <property type="term" value="F:glycosyltransferase activity"/>
    <property type="evidence" value="ECO:0007669"/>
    <property type="project" value="UniProtKB-KW"/>
</dbReference>
<reference evidence="6" key="1">
    <citation type="submission" date="2023-10" db="EMBL/GenBank/DDBJ databases">
        <title>Genome assembly of Pristionchus species.</title>
        <authorList>
            <person name="Yoshida K."/>
            <person name="Sommer R.J."/>
        </authorList>
    </citation>
    <scope>NUCLEOTIDE SEQUENCE</scope>
    <source>
        <strain evidence="6">RS0144</strain>
    </source>
</reference>
<evidence type="ECO:0000256" key="5">
    <source>
        <dbReference type="ARBA" id="ARBA00023180"/>
    </source>
</evidence>
<keyword evidence="7" id="KW-1185">Reference proteome</keyword>
<dbReference type="PANTHER" id="PTHR46671">
    <property type="entry name" value="PROTEIN CBG11221"/>
    <property type="match status" value="1"/>
</dbReference>
<evidence type="ECO:0000256" key="2">
    <source>
        <dbReference type="ARBA" id="ARBA00022676"/>
    </source>
</evidence>
<evidence type="ECO:0000256" key="1">
    <source>
        <dbReference type="ARBA" id="ARBA00004606"/>
    </source>
</evidence>
<keyword evidence="5" id="KW-0325">Glycoprotein</keyword>
<keyword evidence="4" id="KW-0472">Membrane</keyword>
<proteinExistence type="predicted"/>
<dbReference type="AlphaFoldDB" id="A0AAV5UKL5"/>
<gene>
    <name evidence="6" type="ORF">PENTCL1PPCAC_29805</name>
</gene>
<dbReference type="PANTHER" id="PTHR46671:SF7">
    <property type="entry name" value="CORE-2_I-BRANCHING ENZYME"/>
    <property type="match status" value="1"/>
</dbReference>
<evidence type="ECO:0000313" key="6">
    <source>
        <dbReference type="EMBL" id="GMT07631.1"/>
    </source>
</evidence>
<feature type="non-terminal residue" evidence="6">
    <location>
        <position position="129"/>
    </location>
</feature>
<dbReference type="EMBL" id="BTSX01000006">
    <property type="protein sequence ID" value="GMT07631.1"/>
    <property type="molecule type" value="Genomic_DNA"/>
</dbReference>
<evidence type="ECO:0000256" key="3">
    <source>
        <dbReference type="ARBA" id="ARBA00022679"/>
    </source>
</evidence>
<evidence type="ECO:0000313" key="7">
    <source>
        <dbReference type="Proteomes" id="UP001432027"/>
    </source>
</evidence>
<dbReference type="GO" id="GO:0016020">
    <property type="term" value="C:membrane"/>
    <property type="evidence" value="ECO:0007669"/>
    <property type="project" value="UniProtKB-SubCell"/>
</dbReference>
<protein>
    <submittedName>
        <fullName evidence="6">Uncharacterized protein</fullName>
    </submittedName>
</protein>
<keyword evidence="2" id="KW-0328">Glycosyltransferase</keyword>
<comment type="subcellular location">
    <subcellularLocation>
        <location evidence="1">Membrane</location>
        <topology evidence="1">Single-pass type II membrane protein</topology>
    </subcellularLocation>
</comment>
<dbReference type="Pfam" id="PF02485">
    <property type="entry name" value="Branch"/>
    <property type="match status" value="1"/>
</dbReference>
<accession>A0AAV5UKL5</accession>
<keyword evidence="3" id="KW-0808">Transferase</keyword>